<dbReference type="OrthoDB" id="9985428at2759"/>
<feature type="domain" description="Microbial-type PARG catalytic" evidence="2">
    <location>
        <begin position="189"/>
        <end position="319"/>
    </location>
</feature>
<dbReference type="STRING" id="686832.A0A0C3CNR9"/>
<dbReference type="InterPro" id="IPR012664">
    <property type="entry name" value="CHP02452"/>
</dbReference>
<dbReference type="Proteomes" id="UP000053424">
    <property type="component" value="Unassembled WGS sequence"/>
</dbReference>
<evidence type="ECO:0000259" key="2">
    <source>
        <dbReference type="Pfam" id="PF10021"/>
    </source>
</evidence>
<feature type="compositionally biased region" description="Low complexity" evidence="1">
    <location>
        <begin position="101"/>
        <end position="114"/>
    </location>
</feature>
<feature type="region of interest" description="Disordered" evidence="1">
    <location>
        <begin position="42"/>
        <end position="166"/>
    </location>
</feature>
<protein>
    <recommendedName>
        <fullName evidence="2">Microbial-type PARG catalytic domain-containing protein</fullName>
    </recommendedName>
</protein>
<dbReference type="Pfam" id="PF10021">
    <property type="entry name" value="PARG_cat_microb"/>
    <property type="match status" value="1"/>
</dbReference>
<proteinExistence type="predicted"/>
<organism evidence="3 4">
    <name type="scientific">Hebeloma cylindrosporum</name>
    <dbReference type="NCBI Taxonomy" id="76867"/>
    <lineage>
        <taxon>Eukaryota</taxon>
        <taxon>Fungi</taxon>
        <taxon>Dikarya</taxon>
        <taxon>Basidiomycota</taxon>
        <taxon>Agaricomycotina</taxon>
        <taxon>Agaricomycetes</taxon>
        <taxon>Agaricomycetidae</taxon>
        <taxon>Agaricales</taxon>
        <taxon>Agaricineae</taxon>
        <taxon>Hymenogastraceae</taxon>
        <taxon>Hebeloma</taxon>
    </lineage>
</organism>
<dbReference type="AlphaFoldDB" id="A0A0C3CNR9"/>
<dbReference type="Gene3D" id="3.40.220.10">
    <property type="entry name" value="Leucine Aminopeptidase, subunit E, domain 1"/>
    <property type="match status" value="1"/>
</dbReference>
<dbReference type="EMBL" id="KN831772">
    <property type="protein sequence ID" value="KIM45471.1"/>
    <property type="molecule type" value="Genomic_DNA"/>
</dbReference>
<name>A0A0C3CNR9_HEBCY</name>
<dbReference type="InterPro" id="IPR019261">
    <property type="entry name" value="PARG_cat_microbial"/>
</dbReference>
<feature type="compositionally biased region" description="Polar residues" evidence="1">
    <location>
        <begin position="125"/>
        <end position="143"/>
    </location>
</feature>
<keyword evidence="4" id="KW-1185">Reference proteome</keyword>
<feature type="compositionally biased region" description="Pro residues" evidence="1">
    <location>
        <begin position="42"/>
        <end position="57"/>
    </location>
</feature>
<gene>
    <name evidence="3" type="ORF">M413DRAFT_442139</name>
</gene>
<dbReference type="HOGENOM" id="CLU_024412_4_0_1"/>
<dbReference type="InterPro" id="IPR043472">
    <property type="entry name" value="Macro_dom-like"/>
</dbReference>
<dbReference type="PANTHER" id="PTHR35596:SF1">
    <property type="entry name" value="MICROBIAL-TYPE PARG CATALYTIC DOMAIN-CONTAINING PROTEIN"/>
    <property type="match status" value="1"/>
</dbReference>
<dbReference type="NCBIfam" id="TIGR02452">
    <property type="entry name" value="TIGR02452 family protein"/>
    <property type="match status" value="1"/>
</dbReference>
<sequence>MPPVPNVPPSVEYHVYRTSPYWHNNPQYVFWQPPGCVPGPLPIHLPQFAPPREPPPNRLRRHRPNQQQRPSPYPPPQPQMTHVPAQTHHSHPQSRPRSPSRSRPAQRQPSQPAPDTRSRSRNPRPATTQDRTRSHSPQSRNPQPATPTRTRSRSRSPYPRREDDGRRAILKGFANETIAALNNGAVDVSTTQQHTELFLESSQELADWRRPRAHQPSAIRTKIEVLPLSTLKGARHLHDLDPRSKIGVLNFASATSPGGGFLNGARAQEESIARSSSLYVSLTTDAARPFYALHAGRGENNGFYTHAMIYSPEVHLFRDDDGTWLNAIPVDIVTSPAVNAGKVRRRYTQGDALENKIEAAMRERMARVLALFEMKGATSLVLGSFGTGVFQNDVGVVARVWRDLLINRDARFRSAFREVVFCIPDAHTRGVFEAALFSRGGGRGPYVPAHAGDGGGDP</sequence>
<evidence type="ECO:0000256" key="1">
    <source>
        <dbReference type="SAM" id="MobiDB-lite"/>
    </source>
</evidence>
<dbReference type="SUPFAM" id="SSF52949">
    <property type="entry name" value="Macro domain-like"/>
    <property type="match status" value="1"/>
</dbReference>
<evidence type="ECO:0000313" key="4">
    <source>
        <dbReference type="Proteomes" id="UP000053424"/>
    </source>
</evidence>
<evidence type="ECO:0000313" key="3">
    <source>
        <dbReference type="EMBL" id="KIM45471.1"/>
    </source>
</evidence>
<reference evidence="3 4" key="1">
    <citation type="submission" date="2014-04" db="EMBL/GenBank/DDBJ databases">
        <authorList>
            <consortium name="DOE Joint Genome Institute"/>
            <person name="Kuo A."/>
            <person name="Gay G."/>
            <person name="Dore J."/>
            <person name="Kohler A."/>
            <person name="Nagy L.G."/>
            <person name="Floudas D."/>
            <person name="Copeland A."/>
            <person name="Barry K.W."/>
            <person name="Cichocki N."/>
            <person name="Veneault-Fourrey C."/>
            <person name="LaButti K."/>
            <person name="Lindquist E.A."/>
            <person name="Lipzen A."/>
            <person name="Lundell T."/>
            <person name="Morin E."/>
            <person name="Murat C."/>
            <person name="Sun H."/>
            <person name="Tunlid A."/>
            <person name="Henrissat B."/>
            <person name="Grigoriev I.V."/>
            <person name="Hibbett D.S."/>
            <person name="Martin F."/>
            <person name="Nordberg H.P."/>
            <person name="Cantor M.N."/>
            <person name="Hua S.X."/>
        </authorList>
    </citation>
    <scope>NUCLEOTIDE SEQUENCE [LARGE SCALE GENOMIC DNA]</scope>
    <source>
        <strain evidence="4">h7</strain>
    </source>
</reference>
<dbReference type="PANTHER" id="PTHR35596">
    <property type="entry name" value="DUF2263 DOMAIN-CONTAINING PROTEIN"/>
    <property type="match status" value="1"/>
</dbReference>
<feature type="compositionally biased region" description="Basic residues" evidence="1">
    <location>
        <begin position="88"/>
        <end position="100"/>
    </location>
</feature>
<accession>A0A0C3CNR9</accession>
<reference evidence="4" key="2">
    <citation type="submission" date="2015-01" db="EMBL/GenBank/DDBJ databases">
        <title>Evolutionary Origins and Diversification of the Mycorrhizal Mutualists.</title>
        <authorList>
            <consortium name="DOE Joint Genome Institute"/>
            <consortium name="Mycorrhizal Genomics Consortium"/>
            <person name="Kohler A."/>
            <person name="Kuo A."/>
            <person name="Nagy L.G."/>
            <person name="Floudas D."/>
            <person name="Copeland A."/>
            <person name="Barry K.W."/>
            <person name="Cichocki N."/>
            <person name="Veneault-Fourrey C."/>
            <person name="LaButti K."/>
            <person name="Lindquist E.A."/>
            <person name="Lipzen A."/>
            <person name="Lundell T."/>
            <person name="Morin E."/>
            <person name="Murat C."/>
            <person name="Riley R."/>
            <person name="Ohm R."/>
            <person name="Sun H."/>
            <person name="Tunlid A."/>
            <person name="Henrissat B."/>
            <person name="Grigoriev I.V."/>
            <person name="Hibbett D.S."/>
            <person name="Martin F."/>
        </authorList>
    </citation>
    <scope>NUCLEOTIDE SEQUENCE [LARGE SCALE GENOMIC DNA]</scope>
    <source>
        <strain evidence="4">h7</strain>
    </source>
</reference>